<organism evidence="1 2">
    <name type="scientific">Nocardiopsis kunsanensis</name>
    <dbReference type="NCBI Taxonomy" id="141693"/>
    <lineage>
        <taxon>Bacteria</taxon>
        <taxon>Bacillati</taxon>
        <taxon>Actinomycetota</taxon>
        <taxon>Actinomycetes</taxon>
        <taxon>Streptosporangiales</taxon>
        <taxon>Nocardiopsidaceae</taxon>
        <taxon>Nocardiopsis</taxon>
    </lineage>
</organism>
<reference evidence="1 2" key="1">
    <citation type="journal article" date="2014" name="Int. J. Syst. Evol. Microbiol.">
        <title>Complete genome sequence of Corynebacterium casei LMG S-19264T (=DSM 44701T), isolated from a smear-ripened cheese.</title>
        <authorList>
            <consortium name="US DOE Joint Genome Institute (JGI-PGF)"/>
            <person name="Walter F."/>
            <person name="Albersmeier A."/>
            <person name="Kalinowski J."/>
            <person name="Ruckert C."/>
        </authorList>
    </citation>
    <scope>NUCLEOTIDE SEQUENCE [LARGE SCALE GENOMIC DNA]</scope>
    <source>
        <strain evidence="1 2">KCTC 19473</strain>
    </source>
</reference>
<dbReference type="Gene3D" id="3.30.530.20">
    <property type="match status" value="1"/>
</dbReference>
<accession>A0A919CGW9</accession>
<gene>
    <name evidence="1" type="ORF">GCM10007147_19750</name>
</gene>
<evidence type="ECO:0000313" key="1">
    <source>
        <dbReference type="EMBL" id="GHD23938.1"/>
    </source>
</evidence>
<dbReference type="Pfam" id="PF10604">
    <property type="entry name" value="Polyketide_cyc2"/>
    <property type="match status" value="1"/>
</dbReference>
<name>A0A919CGW9_9ACTN</name>
<keyword evidence="2" id="KW-1185">Reference proteome</keyword>
<dbReference type="Proteomes" id="UP000654947">
    <property type="component" value="Unassembled WGS sequence"/>
</dbReference>
<dbReference type="EMBL" id="BMXL01000007">
    <property type="protein sequence ID" value="GHD23938.1"/>
    <property type="molecule type" value="Genomic_DNA"/>
</dbReference>
<dbReference type="SUPFAM" id="SSF55961">
    <property type="entry name" value="Bet v1-like"/>
    <property type="match status" value="1"/>
</dbReference>
<dbReference type="InterPro" id="IPR023393">
    <property type="entry name" value="START-like_dom_sf"/>
</dbReference>
<evidence type="ECO:0000313" key="2">
    <source>
        <dbReference type="Proteomes" id="UP000654947"/>
    </source>
</evidence>
<evidence type="ECO:0008006" key="3">
    <source>
        <dbReference type="Google" id="ProtNLM"/>
    </source>
</evidence>
<dbReference type="RefSeq" id="WP_193517783.1">
    <property type="nucleotide sequence ID" value="NZ_BMXL01000007.1"/>
</dbReference>
<comment type="caution">
    <text evidence="1">The sequence shown here is derived from an EMBL/GenBank/DDBJ whole genome shotgun (WGS) entry which is preliminary data.</text>
</comment>
<dbReference type="AlphaFoldDB" id="A0A919CGW9"/>
<proteinExistence type="predicted"/>
<dbReference type="InterPro" id="IPR019587">
    <property type="entry name" value="Polyketide_cyclase/dehydratase"/>
</dbReference>
<protein>
    <recommendedName>
        <fullName evidence="3">Dimethyladenosine transferase</fullName>
    </recommendedName>
</protein>
<sequence>MANHKVSRSIDIEAPASVVFDIIAAPARHSEIDGSGSVGGQTFGPERLGPDSGFGVDMRMFGVPYRMSNKVVEFEEGRRLVWKTAGPQRWGYELSDLPDGGTRVKETFDYSRGPSFWYILVGFPRKNAQAIEHTLLRLREFAESENQG</sequence>